<keyword evidence="2" id="KW-1185">Reference proteome</keyword>
<dbReference type="Proteomes" id="UP000887563">
    <property type="component" value="Unplaced"/>
</dbReference>
<feature type="transmembrane region" description="Helical" evidence="1">
    <location>
        <begin position="94"/>
        <end position="115"/>
    </location>
</feature>
<dbReference type="AlphaFoldDB" id="A0A914MFD3"/>
<evidence type="ECO:0000313" key="3">
    <source>
        <dbReference type="WBParaSite" id="Minc3s01397g23469"/>
    </source>
</evidence>
<accession>A0A914MFD3</accession>
<keyword evidence="1" id="KW-1133">Transmembrane helix</keyword>
<sequence length="205" mass="24088">MHFKYIIIIISSSAWLRSSSCRATSWFPARELEICSKTTLLLQCLSEHLIFANIIIRNRTTSKLHCLKFNNLINIRISLSNLFEVFSRKFGNRIFISFLHQFFTFLGTQLTLLFFHNRFFNRFSNSKFASTLADFIKIGTRETNCCLCQKVKINIACNWSFTQICLKDLKTACLVWKWNVNKLVKTSRTKNCRVNNIGTKYRELK</sequence>
<keyword evidence="1" id="KW-0812">Transmembrane</keyword>
<name>A0A914MFD3_MELIC</name>
<reference evidence="3" key="1">
    <citation type="submission" date="2022-11" db="UniProtKB">
        <authorList>
            <consortium name="WormBaseParasite"/>
        </authorList>
    </citation>
    <scope>IDENTIFICATION</scope>
</reference>
<keyword evidence="1" id="KW-0472">Membrane</keyword>
<organism evidence="2 3">
    <name type="scientific">Meloidogyne incognita</name>
    <name type="common">Southern root-knot nematode worm</name>
    <name type="synonym">Oxyuris incognita</name>
    <dbReference type="NCBI Taxonomy" id="6306"/>
    <lineage>
        <taxon>Eukaryota</taxon>
        <taxon>Metazoa</taxon>
        <taxon>Ecdysozoa</taxon>
        <taxon>Nematoda</taxon>
        <taxon>Chromadorea</taxon>
        <taxon>Rhabditida</taxon>
        <taxon>Tylenchina</taxon>
        <taxon>Tylenchomorpha</taxon>
        <taxon>Tylenchoidea</taxon>
        <taxon>Meloidogynidae</taxon>
        <taxon>Meloidogyninae</taxon>
        <taxon>Meloidogyne</taxon>
        <taxon>Meloidogyne incognita group</taxon>
    </lineage>
</organism>
<evidence type="ECO:0000313" key="2">
    <source>
        <dbReference type="Proteomes" id="UP000887563"/>
    </source>
</evidence>
<protein>
    <submittedName>
        <fullName evidence="3">Uncharacterized protein</fullName>
    </submittedName>
</protein>
<evidence type="ECO:0000256" key="1">
    <source>
        <dbReference type="SAM" id="Phobius"/>
    </source>
</evidence>
<dbReference type="WBParaSite" id="Minc3s01397g23469">
    <property type="protein sequence ID" value="Minc3s01397g23469"/>
    <property type="gene ID" value="Minc3s01397g23469"/>
</dbReference>
<proteinExistence type="predicted"/>